<evidence type="ECO:0000313" key="1">
    <source>
        <dbReference type="EMBL" id="KAK8587940.1"/>
    </source>
</evidence>
<sequence length="102" mass="11987">MEKYLLWSMIVAKVQSDTDIDCMPLNPLENLPETLIDIVVSEPKLQLESINNPKKRKSKSFRASQISNLEAPTDFLSYNLFMMHLYRCLRHNSNCFKLMLHR</sequence>
<proteinExistence type="predicted"/>
<keyword evidence="2" id="KW-1185">Reference proteome</keyword>
<evidence type="ECO:0000313" key="2">
    <source>
        <dbReference type="Proteomes" id="UP001472677"/>
    </source>
</evidence>
<protein>
    <submittedName>
        <fullName evidence="1">Uncharacterized protein</fullName>
    </submittedName>
</protein>
<dbReference type="Proteomes" id="UP001472677">
    <property type="component" value="Unassembled WGS sequence"/>
</dbReference>
<gene>
    <name evidence="1" type="ORF">V6N12_022402</name>
</gene>
<accession>A0ABR2FUL6</accession>
<organism evidence="1 2">
    <name type="scientific">Hibiscus sabdariffa</name>
    <name type="common">roselle</name>
    <dbReference type="NCBI Taxonomy" id="183260"/>
    <lineage>
        <taxon>Eukaryota</taxon>
        <taxon>Viridiplantae</taxon>
        <taxon>Streptophyta</taxon>
        <taxon>Embryophyta</taxon>
        <taxon>Tracheophyta</taxon>
        <taxon>Spermatophyta</taxon>
        <taxon>Magnoliopsida</taxon>
        <taxon>eudicotyledons</taxon>
        <taxon>Gunneridae</taxon>
        <taxon>Pentapetalae</taxon>
        <taxon>rosids</taxon>
        <taxon>malvids</taxon>
        <taxon>Malvales</taxon>
        <taxon>Malvaceae</taxon>
        <taxon>Malvoideae</taxon>
        <taxon>Hibiscus</taxon>
    </lineage>
</organism>
<dbReference type="EMBL" id="JBBPBM010000004">
    <property type="protein sequence ID" value="KAK8587940.1"/>
    <property type="molecule type" value="Genomic_DNA"/>
</dbReference>
<reference evidence="1 2" key="1">
    <citation type="journal article" date="2024" name="G3 (Bethesda)">
        <title>Genome assembly of Hibiscus sabdariffa L. provides insights into metabolisms of medicinal natural products.</title>
        <authorList>
            <person name="Kim T."/>
        </authorList>
    </citation>
    <scope>NUCLEOTIDE SEQUENCE [LARGE SCALE GENOMIC DNA]</scope>
    <source>
        <strain evidence="1">TK-2024</strain>
        <tissue evidence="1">Old leaves</tissue>
    </source>
</reference>
<comment type="caution">
    <text evidence="1">The sequence shown here is derived from an EMBL/GenBank/DDBJ whole genome shotgun (WGS) entry which is preliminary data.</text>
</comment>
<name>A0ABR2FUL6_9ROSI</name>